<dbReference type="Gene3D" id="3.40.630.30">
    <property type="match status" value="1"/>
</dbReference>
<evidence type="ECO:0000259" key="1">
    <source>
        <dbReference type="PROSITE" id="PS51186"/>
    </source>
</evidence>
<dbReference type="RefSeq" id="WP_380928354.1">
    <property type="nucleotide sequence ID" value="NZ_JBHUGS010000002.1"/>
</dbReference>
<feature type="domain" description="N-acetyltransferase" evidence="1">
    <location>
        <begin position="37"/>
        <end position="201"/>
    </location>
</feature>
<name>A0ABW4TX83_9SPHN</name>
<dbReference type="EMBL" id="JBHUGS010000002">
    <property type="protein sequence ID" value="MFD1950337.1"/>
    <property type="molecule type" value="Genomic_DNA"/>
</dbReference>
<dbReference type="SUPFAM" id="SSF55729">
    <property type="entry name" value="Acyl-CoA N-acyltransferases (Nat)"/>
    <property type="match status" value="1"/>
</dbReference>
<evidence type="ECO:0000313" key="3">
    <source>
        <dbReference type="Proteomes" id="UP001597400"/>
    </source>
</evidence>
<dbReference type="PROSITE" id="PS51186">
    <property type="entry name" value="GNAT"/>
    <property type="match status" value="1"/>
</dbReference>
<dbReference type="Proteomes" id="UP001597400">
    <property type="component" value="Unassembled WGS sequence"/>
</dbReference>
<keyword evidence="3" id="KW-1185">Reference proteome</keyword>
<dbReference type="EC" id="2.3.-.-" evidence="2"/>
<accession>A0ABW4TX83</accession>
<dbReference type="Pfam" id="PF13302">
    <property type="entry name" value="Acetyltransf_3"/>
    <property type="match status" value="1"/>
</dbReference>
<evidence type="ECO:0000313" key="2">
    <source>
        <dbReference type="EMBL" id="MFD1950337.1"/>
    </source>
</evidence>
<sequence>MVLPDHGTSMTTVPLGPIVPEATRPLPAFELHRGRVVTLEPLSGHHAGGLWDAARSADVSWAYLKYGPFPTEADLAAHLGEISGLEQQPYFAVIPASSGKPEGWASFCDIAPHDAAIEIGSIWFSPRLQRTRAATEAIFLMMQHAFELGYHRVVWRCNALNAASMRAARRFGFTHEGTWRGDGIVKGHRRDTAWFSILETEWPIQRARFDAWLDDRNFDANGVAIHSLSRES</sequence>
<keyword evidence="2" id="KW-0808">Transferase</keyword>
<organism evidence="2 3">
    <name type="scientific">Sphingomonas arantia</name>
    <dbReference type="NCBI Taxonomy" id="1460676"/>
    <lineage>
        <taxon>Bacteria</taxon>
        <taxon>Pseudomonadati</taxon>
        <taxon>Pseudomonadota</taxon>
        <taxon>Alphaproteobacteria</taxon>
        <taxon>Sphingomonadales</taxon>
        <taxon>Sphingomonadaceae</taxon>
        <taxon>Sphingomonas</taxon>
    </lineage>
</organism>
<protein>
    <submittedName>
        <fullName evidence="2">GNAT family N-acetyltransferase</fullName>
        <ecNumber evidence="2">2.3.-.-</ecNumber>
    </submittedName>
</protein>
<dbReference type="GO" id="GO:0016746">
    <property type="term" value="F:acyltransferase activity"/>
    <property type="evidence" value="ECO:0007669"/>
    <property type="project" value="UniProtKB-KW"/>
</dbReference>
<gene>
    <name evidence="2" type="ORF">ACFSGX_06110</name>
</gene>
<dbReference type="InterPro" id="IPR000182">
    <property type="entry name" value="GNAT_dom"/>
</dbReference>
<dbReference type="InterPro" id="IPR051908">
    <property type="entry name" value="Ribosomal_N-acetyltransferase"/>
</dbReference>
<reference evidence="3" key="1">
    <citation type="journal article" date="2019" name="Int. J. Syst. Evol. Microbiol.">
        <title>The Global Catalogue of Microorganisms (GCM) 10K type strain sequencing project: providing services to taxonomists for standard genome sequencing and annotation.</title>
        <authorList>
            <consortium name="The Broad Institute Genomics Platform"/>
            <consortium name="The Broad Institute Genome Sequencing Center for Infectious Disease"/>
            <person name="Wu L."/>
            <person name="Ma J."/>
        </authorList>
    </citation>
    <scope>NUCLEOTIDE SEQUENCE [LARGE SCALE GENOMIC DNA]</scope>
    <source>
        <strain evidence="3">CGMCC 1.12702</strain>
    </source>
</reference>
<dbReference type="PANTHER" id="PTHR43441:SF2">
    <property type="entry name" value="FAMILY ACETYLTRANSFERASE, PUTATIVE (AFU_ORTHOLOGUE AFUA_7G00850)-RELATED"/>
    <property type="match status" value="1"/>
</dbReference>
<comment type="caution">
    <text evidence="2">The sequence shown here is derived from an EMBL/GenBank/DDBJ whole genome shotgun (WGS) entry which is preliminary data.</text>
</comment>
<dbReference type="InterPro" id="IPR016181">
    <property type="entry name" value="Acyl_CoA_acyltransferase"/>
</dbReference>
<keyword evidence="2" id="KW-0012">Acyltransferase</keyword>
<proteinExistence type="predicted"/>
<dbReference type="PANTHER" id="PTHR43441">
    <property type="entry name" value="RIBOSOMAL-PROTEIN-SERINE ACETYLTRANSFERASE"/>
    <property type="match status" value="1"/>
</dbReference>